<accession>A0ABX1R4A3</accession>
<evidence type="ECO:0008006" key="3">
    <source>
        <dbReference type="Google" id="ProtNLM"/>
    </source>
</evidence>
<evidence type="ECO:0000313" key="2">
    <source>
        <dbReference type="Proteomes" id="UP000709336"/>
    </source>
</evidence>
<dbReference type="Proteomes" id="UP000709336">
    <property type="component" value="Unassembled WGS sequence"/>
</dbReference>
<proteinExistence type="predicted"/>
<comment type="caution">
    <text evidence="1">The sequence shown here is derived from an EMBL/GenBank/DDBJ whole genome shotgun (WGS) entry which is preliminary data.</text>
</comment>
<dbReference type="EMBL" id="JAATNW010000005">
    <property type="protein sequence ID" value="NMH60481.1"/>
    <property type="molecule type" value="Genomic_DNA"/>
</dbReference>
<organism evidence="1 2">
    <name type="scientific">Alteromonas ponticola</name>
    <dbReference type="NCBI Taxonomy" id="2720613"/>
    <lineage>
        <taxon>Bacteria</taxon>
        <taxon>Pseudomonadati</taxon>
        <taxon>Pseudomonadota</taxon>
        <taxon>Gammaproteobacteria</taxon>
        <taxon>Alteromonadales</taxon>
        <taxon>Alteromonadaceae</taxon>
        <taxon>Alteromonas/Salinimonas group</taxon>
        <taxon>Alteromonas</taxon>
    </lineage>
</organism>
<keyword evidence="2" id="KW-1185">Reference proteome</keyword>
<dbReference type="InterPro" id="IPR012337">
    <property type="entry name" value="RNaseH-like_sf"/>
</dbReference>
<name>A0ABX1R4A3_9ALTE</name>
<sequence length="162" mass="18299">MVPTILDIEASGFGAHSYPIEIGVITGEGEKYCSLIKPFSEWQHWDESAEQIHGISRNELLHRGQQGREVCLMLNRMLMGQTVYSDGWAVDYSWLRKLFAASGLAMGFSLSPIEMILNERQLEGWYGIKQGVLAKMKTPRHRASADAQMIQMTYALSVRSVF</sequence>
<dbReference type="Gene3D" id="3.30.420.10">
    <property type="entry name" value="Ribonuclease H-like superfamily/Ribonuclease H"/>
    <property type="match status" value="1"/>
</dbReference>
<gene>
    <name evidence="1" type="ORF">HCJ96_10655</name>
</gene>
<protein>
    <recommendedName>
        <fullName evidence="3">Exonuclease domain-containing protein</fullName>
    </recommendedName>
</protein>
<dbReference type="SUPFAM" id="SSF53098">
    <property type="entry name" value="Ribonuclease H-like"/>
    <property type="match status" value="1"/>
</dbReference>
<dbReference type="InterPro" id="IPR036397">
    <property type="entry name" value="RNaseH_sf"/>
</dbReference>
<dbReference type="RefSeq" id="WP_169211035.1">
    <property type="nucleotide sequence ID" value="NZ_JAATNW010000005.1"/>
</dbReference>
<evidence type="ECO:0000313" key="1">
    <source>
        <dbReference type="EMBL" id="NMH60481.1"/>
    </source>
</evidence>
<reference evidence="1 2" key="1">
    <citation type="submission" date="2020-03" db="EMBL/GenBank/DDBJ databases">
        <title>Alteromonas ponticola sp. nov., isolated from seawater.</title>
        <authorList>
            <person name="Yoon J.-H."/>
            <person name="Kim Y.-O."/>
        </authorList>
    </citation>
    <scope>NUCLEOTIDE SEQUENCE [LARGE SCALE GENOMIC DNA]</scope>
    <source>
        <strain evidence="1 2">MYP5</strain>
    </source>
</reference>